<dbReference type="GO" id="GO:0005634">
    <property type="term" value="C:nucleus"/>
    <property type="evidence" value="ECO:0007669"/>
    <property type="project" value="TreeGrafter"/>
</dbReference>
<dbReference type="Pfam" id="PF09184">
    <property type="entry name" value="PPP4R2"/>
    <property type="match status" value="1"/>
</dbReference>
<sequence>MYGFLSGVNNCFRLPWIYVKPLMLHKYNKIMDNFLADYSSEFLQITPNPSFSILFRFCRIPFTIQRLCELLENPFRHYTRPDKFLRGLEKVTPNVIRTAGLIFTLQCLVTSSFTENKFILPDSRSKRAGSFTYHITIGLAVLCNKRQ</sequence>
<dbReference type="PANTHER" id="PTHR16487">
    <property type="entry name" value="PPP4R2-RELATED PROTEIN"/>
    <property type="match status" value="1"/>
</dbReference>
<keyword evidence="3" id="KW-1185">Reference proteome</keyword>
<name>A0A183BC31_9TREM</name>
<dbReference type="InterPro" id="IPR015267">
    <property type="entry name" value="PPP4R2"/>
</dbReference>
<dbReference type="Proteomes" id="UP000272942">
    <property type="component" value="Unassembled WGS sequence"/>
</dbReference>
<evidence type="ECO:0000313" key="3">
    <source>
        <dbReference type="Proteomes" id="UP000272942"/>
    </source>
</evidence>
<evidence type="ECO:0000313" key="2">
    <source>
        <dbReference type="EMBL" id="VDP94038.1"/>
    </source>
</evidence>
<reference evidence="2 3" key="2">
    <citation type="submission" date="2018-11" db="EMBL/GenBank/DDBJ databases">
        <authorList>
            <consortium name="Pathogen Informatics"/>
        </authorList>
    </citation>
    <scope>NUCLEOTIDE SEQUENCE [LARGE SCALE GENOMIC DNA]</scope>
    <source>
        <strain evidence="2 3">Egypt</strain>
    </source>
</reference>
<dbReference type="WBParaSite" id="ECPE_0001680901-mRNA-1">
    <property type="protein sequence ID" value="ECPE_0001680901-mRNA-1"/>
    <property type="gene ID" value="ECPE_0001680901"/>
</dbReference>
<evidence type="ECO:0000256" key="1">
    <source>
        <dbReference type="ARBA" id="ARBA00009207"/>
    </source>
</evidence>
<protein>
    <submittedName>
        <fullName evidence="2 4">Uncharacterized protein</fullName>
    </submittedName>
</protein>
<gene>
    <name evidence="2" type="ORF">ECPE_LOCUS16766</name>
</gene>
<dbReference type="GO" id="GO:0030289">
    <property type="term" value="C:protein phosphatase 4 complex"/>
    <property type="evidence" value="ECO:0007669"/>
    <property type="project" value="InterPro"/>
</dbReference>
<proteinExistence type="inferred from homology"/>
<dbReference type="GO" id="GO:0005737">
    <property type="term" value="C:cytoplasm"/>
    <property type="evidence" value="ECO:0007669"/>
    <property type="project" value="TreeGrafter"/>
</dbReference>
<dbReference type="AlphaFoldDB" id="A0A183BC31"/>
<reference evidence="4" key="1">
    <citation type="submission" date="2016-06" db="UniProtKB">
        <authorList>
            <consortium name="WormBaseParasite"/>
        </authorList>
    </citation>
    <scope>IDENTIFICATION</scope>
</reference>
<dbReference type="GO" id="GO:0019888">
    <property type="term" value="F:protein phosphatase regulator activity"/>
    <property type="evidence" value="ECO:0007669"/>
    <property type="project" value="InterPro"/>
</dbReference>
<dbReference type="OrthoDB" id="341898at2759"/>
<evidence type="ECO:0000313" key="4">
    <source>
        <dbReference type="WBParaSite" id="ECPE_0001680901-mRNA-1"/>
    </source>
</evidence>
<dbReference type="PANTHER" id="PTHR16487:SF0">
    <property type="entry name" value="PROTEIN PHOSPHATASE 4 REGULATORY SUBUNIT 2-RELATED"/>
    <property type="match status" value="1"/>
</dbReference>
<organism evidence="4">
    <name type="scientific">Echinostoma caproni</name>
    <dbReference type="NCBI Taxonomy" id="27848"/>
    <lineage>
        <taxon>Eukaryota</taxon>
        <taxon>Metazoa</taxon>
        <taxon>Spiralia</taxon>
        <taxon>Lophotrochozoa</taxon>
        <taxon>Platyhelminthes</taxon>
        <taxon>Trematoda</taxon>
        <taxon>Digenea</taxon>
        <taxon>Plagiorchiida</taxon>
        <taxon>Echinostomata</taxon>
        <taxon>Echinostomatoidea</taxon>
        <taxon>Echinostomatidae</taxon>
        <taxon>Echinostoma</taxon>
    </lineage>
</organism>
<accession>A0A183BC31</accession>
<dbReference type="EMBL" id="UZAN01065751">
    <property type="protein sequence ID" value="VDP94038.1"/>
    <property type="molecule type" value="Genomic_DNA"/>
</dbReference>
<comment type="similarity">
    <text evidence="1">Belongs to the PPP4R2 family.</text>
</comment>